<dbReference type="PANTHER" id="PTHR46244:SF3">
    <property type="entry name" value="PHOSPHOENOLPYRUVATE-PROTEIN PHOSPHOTRANSFERASE"/>
    <property type="match status" value="1"/>
</dbReference>
<dbReference type="PANTHER" id="PTHR46244">
    <property type="entry name" value="PHOSPHOENOLPYRUVATE-PROTEIN PHOSPHOTRANSFERASE"/>
    <property type="match status" value="1"/>
</dbReference>
<evidence type="ECO:0000256" key="15">
    <source>
        <dbReference type="ARBA" id="ARBA00022842"/>
    </source>
</evidence>
<feature type="binding site" evidence="19">
    <location>
        <begin position="447"/>
        <end position="448"/>
    </location>
    <ligand>
        <name>phosphoenolpyruvate</name>
        <dbReference type="ChEBI" id="CHEBI:58702"/>
    </ligand>
</feature>
<keyword evidence="13 17" id="KW-0479">Metal-binding</keyword>
<evidence type="ECO:0000256" key="9">
    <source>
        <dbReference type="ARBA" id="ARBA00022490"/>
    </source>
</evidence>
<keyword evidence="15 17" id="KW-0460">Magnesium</keyword>
<evidence type="ECO:0000259" key="24">
    <source>
        <dbReference type="Pfam" id="PF02896"/>
    </source>
</evidence>
<evidence type="ECO:0000256" key="18">
    <source>
        <dbReference type="PIRSR" id="PIRSR000732-1"/>
    </source>
</evidence>
<dbReference type="InterPro" id="IPR036637">
    <property type="entry name" value="Phosphohistidine_dom_sf"/>
</dbReference>
<evidence type="ECO:0000259" key="23">
    <source>
        <dbReference type="Pfam" id="PF00391"/>
    </source>
</evidence>
<dbReference type="NCBIfam" id="TIGR01417">
    <property type="entry name" value="PTS_I_fam"/>
    <property type="match status" value="1"/>
</dbReference>
<evidence type="ECO:0000256" key="4">
    <source>
        <dbReference type="ARBA" id="ARBA00004496"/>
    </source>
</evidence>
<feature type="active site" description="Proton donor" evidence="18">
    <location>
        <position position="495"/>
    </location>
</feature>
<dbReference type="InterPro" id="IPR006318">
    <property type="entry name" value="PTS_EI-like"/>
</dbReference>
<comment type="similarity">
    <text evidence="5 17">Belongs to the PEP-utilizing enzyme family.</text>
</comment>
<accession>A0A4R6VD91</accession>
<protein>
    <recommendedName>
        <fullName evidence="7 17">Phosphoenolpyruvate-protein phosphotransferase</fullName>
        <ecNumber evidence="6 17">2.7.3.9</ecNumber>
    </recommendedName>
    <alternativeName>
        <fullName evidence="16 17">Phosphotransferase system, enzyme I</fullName>
    </alternativeName>
</protein>
<keyword evidence="9 17" id="KW-0963">Cytoplasm</keyword>
<dbReference type="InterPro" id="IPR015813">
    <property type="entry name" value="Pyrv/PenolPyrv_kinase-like_dom"/>
</dbReference>
<keyword evidence="12 17" id="KW-0598">Phosphotransferase system</keyword>
<evidence type="ECO:0000256" key="5">
    <source>
        <dbReference type="ARBA" id="ARBA00007837"/>
    </source>
</evidence>
<dbReference type="InterPro" id="IPR000121">
    <property type="entry name" value="PEP_util_C"/>
</dbReference>
<dbReference type="InterPro" id="IPR040442">
    <property type="entry name" value="Pyrv_kinase-like_dom_sf"/>
</dbReference>
<dbReference type="Proteomes" id="UP000295281">
    <property type="component" value="Unassembled WGS sequence"/>
</dbReference>
<evidence type="ECO:0000256" key="2">
    <source>
        <dbReference type="ARBA" id="ARBA00001946"/>
    </source>
</evidence>
<evidence type="ECO:0000256" key="16">
    <source>
        <dbReference type="ARBA" id="ARBA00033235"/>
    </source>
</evidence>
<evidence type="ECO:0000256" key="11">
    <source>
        <dbReference type="ARBA" id="ARBA00022679"/>
    </source>
</evidence>
<comment type="subcellular location">
    <subcellularLocation>
        <location evidence="4 17">Cytoplasm</location>
    </subcellularLocation>
</comment>
<dbReference type="GO" id="GO:0008965">
    <property type="term" value="F:phosphoenolpyruvate-protein phosphotransferase activity"/>
    <property type="evidence" value="ECO:0007669"/>
    <property type="project" value="UniProtKB-EC"/>
</dbReference>
<keyword evidence="27" id="KW-1185">Reference proteome</keyword>
<dbReference type="AlphaFoldDB" id="A0A4R6VD91"/>
<feature type="compositionally biased region" description="Low complexity" evidence="22">
    <location>
        <begin position="19"/>
        <end position="34"/>
    </location>
</feature>
<dbReference type="GO" id="GO:0005737">
    <property type="term" value="C:cytoplasm"/>
    <property type="evidence" value="ECO:0007669"/>
    <property type="project" value="UniProtKB-SubCell"/>
</dbReference>
<dbReference type="Gene3D" id="3.50.30.10">
    <property type="entry name" value="Phosphohistidine domain"/>
    <property type="match status" value="1"/>
</dbReference>
<feature type="binding site" evidence="20">
    <location>
        <position position="424"/>
    </location>
    <ligand>
        <name>Mg(2+)</name>
        <dbReference type="ChEBI" id="CHEBI:18420"/>
    </ligand>
</feature>
<comment type="function">
    <text evidence="3 17">General (non sugar-specific) component of the phosphoenolpyruvate-dependent sugar phosphotransferase system (sugar PTS). This major carbohydrate active-transport system catalyzes the phosphorylation of incoming sugar substrates concomitantly with their translocation across the cell membrane. Enzyme I transfers the phosphoryl group from phosphoenolpyruvate (PEP) to the phosphoryl carrier protein (HPr).</text>
</comment>
<dbReference type="SUPFAM" id="SSF52009">
    <property type="entry name" value="Phosphohistidine domain"/>
    <property type="match status" value="1"/>
</dbReference>
<evidence type="ECO:0000256" key="7">
    <source>
        <dbReference type="ARBA" id="ARBA00016544"/>
    </source>
</evidence>
<evidence type="ECO:0000256" key="22">
    <source>
        <dbReference type="SAM" id="MobiDB-lite"/>
    </source>
</evidence>
<dbReference type="InterPro" id="IPR008279">
    <property type="entry name" value="PEP-util_enz_mobile_dom"/>
</dbReference>
<dbReference type="Pfam" id="PF02896">
    <property type="entry name" value="PEP-utilizers_C"/>
    <property type="match status" value="1"/>
</dbReference>
<dbReference type="PRINTS" id="PR01736">
    <property type="entry name" value="PHPHTRNFRASE"/>
</dbReference>
<evidence type="ECO:0000256" key="10">
    <source>
        <dbReference type="ARBA" id="ARBA00022597"/>
    </source>
</evidence>
<dbReference type="Gene3D" id="1.10.274.10">
    <property type="entry name" value="PtsI, HPr-binding domain"/>
    <property type="match status" value="1"/>
</dbReference>
<evidence type="ECO:0000256" key="14">
    <source>
        <dbReference type="ARBA" id="ARBA00022777"/>
    </source>
</evidence>
<comment type="cofactor">
    <cofactor evidence="2 17 20">
        <name>Mg(2+)</name>
        <dbReference type="ChEBI" id="CHEBI:18420"/>
    </cofactor>
</comment>
<dbReference type="InterPro" id="IPR018274">
    <property type="entry name" value="PEP_util_AS"/>
</dbReference>
<feature type="binding site" evidence="19">
    <location>
        <position position="335"/>
    </location>
    <ligand>
        <name>phosphoenolpyruvate</name>
        <dbReference type="ChEBI" id="CHEBI:58702"/>
    </ligand>
</feature>
<keyword evidence="10 17" id="KW-0762">Sugar transport</keyword>
<dbReference type="EMBL" id="SNYN01000001">
    <property type="protein sequence ID" value="TDQ54957.1"/>
    <property type="molecule type" value="Genomic_DNA"/>
</dbReference>
<feature type="binding site" evidence="20">
    <location>
        <position position="448"/>
    </location>
    <ligand>
        <name>Mg(2+)</name>
        <dbReference type="ChEBI" id="CHEBI:18420"/>
    </ligand>
</feature>
<dbReference type="PIRSF" id="PIRSF000732">
    <property type="entry name" value="PTS_enzyme_I"/>
    <property type="match status" value="1"/>
</dbReference>
<name>A0A4R6VD91_9ACTN</name>
<dbReference type="PROSITE" id="PS00370">
    <property type="entry name" value="PEP_ENZYMES_PHOS_SITE"/>
    <property type="match status" value="1"/>
</dbReference>
<dbReference type="Gene3D" id="3.20.20.60">
    <property type="entry name" value="Phosphoenolpyruvate-binding domains"/>
    <property type="match status" value="1"/>
</dbReference>
<evidence type="ECO:0000259" key="25">
    <source>
        <dbReference type="Pfam" id="PF05524"/>
    </source>
</evidence>
<evidence type="ECO:0000256" key="8">
    <source>
        <dbReference type="ARBA" id="ARBA00022448"/>
    </source>
</evidence>
<dbReference type="Pfam" id="PF00391">
    <property type="entry name" value="PEP-utilizers"/>
    <property type="match status" value="1"/>
</dbReference>
<evidence type="ECO:0000313" key="26">
    <source>
        <dbReference type="EMBL" id="TDQ54957.1"/>
    </source>
</evidence>
<keyword evidence="26" id="KW-0670">Pyruvate</keyword>
<dbReference type="GO" id="GO:0009401">
    <property type="term" value="P:phosphoenolpyruvate-dependent sugar phosphotransferase system"/>
    <property type="evidence" value="ECO:0007669"/>
    <property type="project" value="UniProtKB-KW"/>
</dbReference>
<feature type="region of interest" description="Disordered" evidence="22">
    <location>
        <begin position="1"/>
        <end position="48"/>
    </location>
</feature>
<dbReference type="InterPro" id="IPR050499">
    <property type="entry name" value="PEP-utilizing_PTS_enzyme"/>
</dbReference>
<organism evidence="26 27">
    <name type="scientific">Actinorugispora endophytica</name>
    <dbReference type="NCBI Taxonomy" id="1605990"/>
    <lineage>
        <taxon>Bacteria</taxon>
        <taxon>Bacillati</taxon>
        <taxon>Actinomycetota</taxon>
        <taxon>Actinomycetes</taxon>
        <taxon>Streptosporangiales</taxon>
        <taxon>Nocardiopsidaceae</taxon>
        <taxon>Actinorugispora</taxon>
    </lineage>
</organism>
<dbReference type="GO" id="GO:0046872">
    <property type="term" value="F:metal ion binding"/>
    <property type="evidence" value="ECO:0007669"/>
    <property type="project" value="UniProtKB-KW"/>
</dbReference>
<evidence type="ECO:0000256" key="12">
    <source>
        <dbReference type="ARBA" id="ARBA00022683"/>
    </source>
</evidence>
<keyword evidence="21" id="KW-0175">Coiled coil</keyword>
<dbReference type="GO" id="GO:0016301">
    <property type="term" value="F:kinase activity"/>
    <property type="evidence" value="ECO:0007669"/>
    <property type="project" value="UniProtKB-KW"/>
</dbReference>
<comment type="catalytic activity">
    <reaction evidence="1 17">
        <text>L-histidyl-[protein] + phosphoenolpyruvate = N(pros)-phospho-L-histidyl-[protein] + pyruvate</text>
        <dbReference type="Rhea" id="RHEA:23880"/>
        <dbReference type="Rhea" id="RHEA-COMP:9745"/>
        <dbReference type="Rhea" id="RHEA-COMP:9746"/>
        <dbReference type="ChEBI" id="CHEBI:15361"/>
        <dbReference type="ChEBI" id="CHEBI:29979"/>
        <dbReference type="ChEBI" id="CHEBI:58702"/>
        <dbReference type="ChEBI" id="CHEBI:64837"/>
        <dbReference type="EC" id="2.7.3.9"/>
    </reaction>
</comment>
<sequence>MDVQQDRGQSPVTAPEMLTGTGASTGTAVGPVAVMSPPPALPERRPQAVDAAAETARAAAALERVADLLQERAAAADSEASAILGAQALMARDPQLAANIAKEIEGGEPAEWALDTAVTGYQELLRSAGGYLAERAADLDDIRNRTMAVLLDAPMPGLPDPGHPFVLVADDLAPADTAQLDPATVLAIVTRRGGPTSHTAILARSLGIPAVIACVGAERLADGTPVAVDGDTGEVVVRPDAERVEAAAQRAELRRKVLETSVGPGRTEDGHSVKLLLNVGAEDPDAAGAHDCEGVGLLRTEFLFLDRETEPTPEEQYESYARLFRAFGDRAVTVRTLDAGSDKPLAFADQGEEPNPALGVRGFRITRAMPRLLERQLAAIARAVDATGARVRVMAPMIATPAEAAEFAGLAREAGLAEVGVMIEVPAAALLADRILEQVDFVSIGTNDLSQYTLAADRMLDTLPGLLDPWQPALLRLVQETGSAGERLSKAVGVCGEAAADPLLALVLVGLGVNSLSMSAPALPAVRYALARHSLQACRDLAALAVASAGPEEARAAVRAAASPEVAAL</sequence>
<dbReference type="InterPro" id="IPR023151">
    <property type="entry name" value="PEP_util_CS"/>
</dbReference>
<dbReference type="InterPro" id="IPR008731">
    <property type="entry name" value="PTS_EIN"/>
</dbReference>
<dbReference type="SUPFAM" id="SSF47831">
    <property type="entry name" value="Enzyme I of the PEP:sugar phosphotransferase system HPr-binding (sub)domain"/>
    <property type="match status" value="1"/>
</dbReference>
<gene>
    <name evidence="26" type="ORF">EV190_101276</name>
</gene>
<feature type="domain" description="PEP-utilising enzyme C-terminal" evidence="24">
    <location>
        <begin position="264"/>
        <end position="533"/>
    </location>
</feature>
<dbReference type="Pfam" id="PF05524">
    <property type="entry name" value="PEP-utilisers_N"/>
    <property type="match status" value="1"/>
</dbReference>
<feature type="domain" description="Phosphotransferase system enzyme I N-terminal" evidence="25">
    <location>
        <begin position="19"/>
        <end position="135"/>
    </location>
</feature>
<evidence type="ECO:0000256" key="6">
    <source>
        <dbReference type="ARBA" id="ARBA00012232"/>
    </source>
</evidence>
<evidence type="ECO:0000256" key="19">
    <source>
        <dbReference type="PIRSR" id="PIRSR000732-2"/>
    </source>
</evidence>
<dbReference type="InterPro" id="IPR036618">
    <property type="entry name" value="PtsI_HPr-bd_sf"/>
</dbReference>
<evidence type="ECO:0000256" key="21">
    <source>
        <dbReference type="SAM" id="Coils"/>
    </source>
</evidence>
<keyword evidence="14 17" id="KW-0418">Kinase</keyword>
<feature type="compositionally biased region" description="Polar residues" evidence="22">
    <location>
        <begin position="1"/>
        <end position="12"/>
    </location>
</feature>
<keyword evidence="8 17" id="KW-0813">Transport</keyword>
<dbReference type="InterPro" id="IPR024692">
    <property type="entry name" value="PTS_EI"/>
</dbReference>
<dbReference type="PROSITE" id="PS00742">
    <property type="entry name" value="PEP_ENZYMES_2"/>
    <property type="match status" value="1"/>
</dbReference>
<feature type="binding site" evidence="19">
    <location>
        <position position="299"/>
    </location>
    <ligand>
        <name>phosphoenolpyruvate</name>
        <dbReference type="ChEBI" id="CHEBI:58702"/>
    </ligand>
</feature>
<evidence type="ECO:0000256" key="1">
    <source>
        <dbReference type="ARBA" id="ARBA00000683"/>
    </source>
</evidence>
<evidence type="ECO:0000313" key="27">
    <source>
        <dbReference type="Proteomes" id="UP000295281"/>
    </source>
</evidence>
<evidence type="ECO:0000256" key="17">
    <source>
        <dbReference type="PIRNR" id="PIRNR000732"/>
    </source>
</evidence>
<evidence type="ECO:0000256" key="13">
    <source>
        <dbReference type="ARBA" id="ARBA00022723"/>
    </source>
</evidence>
<evidence type="ECO:0000256" key="3">
    <source>
        <dbReference type="ARBA" id="ARBA00002728"/>
    </source>
</evidence>
<feature type="domain" description="PEP-utilising enzyme mobile" evidence="23">
    <location>
        <begin position="165"/>
        <end position="233"/>
    </location>
</feature>
<comment type="caution">
    <text evidence="26">The sequence shown here is derived from an EMBL/GenBank/DDBJ whole genome shotgun (WGS) entry which is preliminary data.</text>
</comment>
<proteinExistence type="inferred from homology"/>
<reference evidence="26 27" key="1">
    <citation type="submission" date="2019-03" db="EMBL/GenBank/DDBJ databases">
        <title>Genomic Encyclopedia of Type Strains, Phase IV (KMG-IV): sequencing the most valuable type-strain genomes for metagenomic binning, comparative biology and taxonomic classification.</title>
        <authorList>
            <person name="Goeker M."/>
        </authorList>
    </citation>
    <scope>NUCLEOTIDE SEQUENCE [LARGE SCALE GENOMIC DNA]</scope>
    <source>
        <strain evidence="26 27">DSM 46770</strain>
    </source>
</reference>
<keyword evidence="11 17" id="KW-0808">Transferase</keyword>
<evidence type="ECO:0000256" key="20">
    <source>
        <dbReference type="PIRSR" id="PIRSR000732-3"/>
    </source>
</evidence>
<dbReference type="SUPFAM" id="SSF51621">
    <property type="entry name" value="Phosphoenolpyruvate/pyruvate domain"/>
    <property type="match status" value="1"/>
</dbReference>
<feature type="coiled-coil region" evidence="21">
    <location>
        <begin position="52"/>
        <end position="79"/>
    </location>
</feature>
<feature type="binding site" evidence="19">
    <location>
        <position position="458"/>
    </location>
    <ligand>
        <name>phosphoenolpyruvate</name>
        <dbReference type="ChEBI" id="CHEBI:58702"/>
    </ligand>
</feature>
<dbReference type="EC" id="2.7.3.9" evidence="6 17"/>
<feature type="active site" description="Tele-phosphohistidine intermediate" evidence="18">
    <location>
        <position position="198"/>
    </location>
</feature>